<proteinExistence type="predicted"/>
<dbReference type="EMBL" id="CP011853">
    <property type="protein sequence ID" value="ALG83639.1"/>
    <property type="molecule type" value="Genomic_DNA"/>
</dbReference>
<dbReference type="KEGG" id="goq:ACH46_02870"/>
<dbReference type="InterPro" id="IPR050583">
    <property type="entry name" value="Mycobacterial_A85_antigen"/>
</dbReference>
<evidence type="ECO:0000256" key="1">
    <source>
        <dbReference type="SAM" id="MobiDB-lite"/>
    </source>
</evidence>
<gene>
    <name evidence="2" type="ORF">ACH46_02870</name>
</gene>
<feature type="region of interest" description="Disordered" evidence="1">
    <location>
        <begin position="54"/>
        <end position="81"/>
    </location>
</feature>
<dbReference type="PANTHER" id="PTHR48098">
    <property type="entry name" value="ENTEROCHELIN ESTERASE-RELATED"/>
    <property type="match status" value="1"/>
</dbReference>
<dbReference type="STRING" id="1136941.ACH46_02870"/>
<organism evidence="2 3">
    <name type="scientific">Gordonia phthalatica</name>
    <dbReference type="NCBI Taxonomy" id="1136941"/>
    <lineage>
        <taxon>Bacteria</taxon>
        <taxon>Bacillati</taxon>
        <taxon>Actinomycetota</taxon>
        <taxon>Actinomycetes</taxon>
        <taxon>Mycobacteriales</taxon>
        <taxon>Gordoniaceae</taxon>
        <taxon>Gordonia</taxon>
    </lineage>
</organism>
<accession>A0A0N7FU83</accession>
<keyword evidence="3" id="KW-1185">Reference proteome</keyword>
<dbReference type="InterPro" id="IPR000801">
    <property type="entry name" value="Esterase-like"/>
</dbReference>
<reference evidence="3" key="1">
    <citation type="submission" date="2015-06" db="EMBL/GenBank/DDBJ databases">
        <title>Complete genome sequence and metabolic analysis of phthalate degradation pathway in Gordonia sp. QH-11.</title>
        <authorList>
            <person name="Jin D."/>
            <person name="Kong X."/>
            <person name="Bai Z."/>
        </authorList>
    </citation>
    <scope>NUCLEOTIDE SEQUENCE [LARGE SCALE GENOMIC DNA]</scope>
    <source>
        <strain evidence="3">QH-11</strain>
    </source>
</reference>
<name>A0A0N7FU83_9ACTN</name>
<dbReference type="RefSeq" id="WP_062391595.1">
    <property type="nucleotide sequence ID" value="NZ_CP011853.1"/>
</dbReference>
<dbReference type="PANTHER" id="PTHR48098:SF1">
    <property type="entry name" value="DIACYLGLYCEROL ACYLTRANSFERASE_MYCOLYLTRANSFERASE AG85A"/>
    <property type="match status" value="1"/>
</dbReference>
<evidence type="ECO:0000313" key="3">
    <source>
        <dbReference type="Proteomes" id="UP000063789"/>
    </source>
</evidence>
<dbReference type="OrthoDB" id="3210113at2"/>
<protein>
    <submittedName>
        <fullName evidence="2">Esterase</fullName>
    </submittedName>
</protein>
<reference evidence="2 3" key="2">
    <citation type="journal article" date="2017" name="Int. J. Syst. Evol. Microbiol.">
        <title>Gordonia phthalatica sp. nov., a di-n-butyl phthalate-degrading bacterium isolated from activated sludge.</title>
        <authorList>
            <person name="Jin D."/>
            <person name="Kong X."/>
            <person name="Jia M."/>
            <person name="Yu X."/>
            <person name="Wang X."/>
            <person name="Zhuang X."/>
            <person name="Deng Y."/>
            <person name="Bai Z."/>
        </authorList>
    </citation>
    <scope>NUCLEOTIDE SEQUENCE [LARGE SCALE GENOMIC DNA]</scope>
    <source>
        <strain evidence="2 3">QH-11</strain>
    </source>
</reference>
<dbReference type="Pfam" id="PF00756">
    <property type="entry name" value="Esterase"/>
    <property type="match status" value="1"/>
</dbReference>
<evidence type="ECO:0000313" key="2">
    <source>
        <dbReference type="EMBL" id="ALG83639.1"/>
    </source>
</evidence>
<dbReference type="InterPro" id="IPR029058">
    <property type="entry name" value="AB_hydrolase_fold"/>
</dbReference>
<sequence>MASWNRLPTLAATSADSSATSRRLLSRRSLLGGAVGLAALGGIAACTASEDLDPRDAADIGGDDQLPVETAPPEIPNDPPVLTGSFISQRMAGRDTRWAVSRPNGVTGELPVVIVAHALNTNERSIFGKALNIQGVVQQYVDAGNPPFAVASVDVARNYFHARTDGTDGAAMILDEFIPMLESSPELNLRTDRIGLYGWSMGGYGALRMGALIGAPRVAAIAASSPALWGDPNNFPPRAFDSYLDYQANSLFGQQHAFSKIPVLLSIGMADQFYTYTRQWAADLHPPAAFSTTPGGHTNRFWRSVLPEQIEFLGRNLAR</sequence>
<dbReference type="Gene3D" id="3.40.50.1820">
    <property type="entry name" value="alpha/beta hydrolase"/>
    <property type="match status" value="1"/>
</dbReference>
<dbReference type="SUPFAM" id="SSF53474">
    <property type="entry name" value="alpha/beta-Hydrolases"/>
    <property type="match status" value="1"/>
</dbReference>
<dbReference type="PATRIC" id="fig|1136941.3.peg.577"/>
<dbReference type="GO" id="GO:0016747">
    <property type="term" value="F:acyltransferase activity, transferring groups other than amino-acyl groups"/>
    <property type="evidence" value="ECO:0007669"/>
    <property type="project" value="TreeGrafter"/>
</dbReference>
<dbReference type="Proteomes" id="UP000063789">
    <property type="component" value="Chromosome"/>
</dbReference>
<dbReference type="AlphaFoldDB" id="A0A0N7FU83"/>